<name>A0A7X3LQY3_9HYPH</name>
<feature type="domain" description="Flavodoxin-like fold" evidence="7">
    <location>
        <begin position="6"/>
        <end position="198"/>
    </location>
</feature>
<reference evidence="8 9" key="1">
    <citation type="submission" date="2019-12" db="EMBL/GenBank/DDBJ databases">
        <authorList>
            <person name="Li M."/>
        </authorList>
    </citation>
    <scope>NUCLEOTIDE SEQUENCE [LARGE SCALE GENOMIC DNA]</scope>
    <source>
        <strain evidence="8 9">GBMRC 2046</strain>
    </source>
</reference>
<dbReference type="HAMAP" id="MF_01216">
    <property type="entry name" value="Azoreductase_type1"/>
    <property type="match status" value="1"/>
</dbReference>
<dbReference type="GO" id="GO:0010181">
    <property type="term" value="F:FMN binding"/>
    <property type="evidence" value="ECO:0007669"/>
    <property type="project" value="UniProtKB-UniRule"/>
</dbReference>
<comment type="cofactor">
    <cofactor evidence="6">
        <name>FMN</name>
        <dbReference type="ChEBI" id="CHEBI:58210"/>
    </cofactor>
    <text evidence="6">Binds 1 FMN per subunit.</text>
</comment>
<dbReference type="InterPro" id="IPR029039">
    <property type="entry name" value="Flavoprotein-like_sf"/>
</dbReference>
<feature type="binding site" evidence="6">
    <location>
        <position position="13"/>
    </location>
    <ligand>
        <name>FMN</name>
        <dbReference type="ChEBI" id="CHEBI:58210"/>
    </ligand>
</feature>
<comment type="caution">
    <text evidence="8">The sequence shown here is derived from an EMBL/GenBank/DDBJ whole genome shotgun (WGS) entry which is preliminary data.</text>
</comment>
<comment type="caution">
    <text evidence="6">Lacks conserved residue(s) required for the propagation of feature annotation.</text>
</comment>
<evidence type="ECO:0000256" key="5">
    <source>
        <dbReference type="ARBA" id="ARBA00048542"/>
    </source>
</evidence>
<dbReference type="Pfam" id="PF02525">
    <property type="entry name" value="Flavodoxin_2"/>
    <property type="match status" value="1"/>
</dbReference>
<dbReference type="EMBL" id="WUMV01000001">
    <property type="protein sequence ID" value="MXN63476.1"/>
    <property type="molecule type" value="Genomic_DNA"/>
</dbReference>
<dbReference type="Proteomes" id="UP000433101">
    <property type="component" value="Unassembled WGS sequence"/>
</dbReference>
<evidence type="ECO:0000256" key="4">
    <source>
        <dbReference type="ARBA" id="ARBA00023027"/>
    </source>
</evidence>
<dbReference type="GO" id="GO:0009055">
    <property type="term" value="F:electron transfer activity"/>
    <property type="evidence" value="ECO:0007669"/>
    <property type="project" value="UniProtKB-UniRule"/>
</dbReference>
<dbReference type="PANTHER" id="PTHR43741:SF2">
    <property type="entry name" value="FMN-DEPENDENT NADH:QUINONE OXIDOREDUCTASE"/>
    <property type="match status" value="1"/>
</dbReference>
<dbReference type="EC" id="1.7.1.17" evidence="6"/>
<organism evidence="8 9">
    <name type="scientific">Stappia sediminis</name>
    <dbReference type="NCBI Taxonomy" id="2692190"/>
    <lineage>
        <taxon>Bacteria</taxon>
        <taxon>Pseudomonadati</taxon>
        <taxon>Pseudomonadota</taxon>
        <taxon>Alphaproteobacteria</taxon>
        <taxon>Hyphomicrobiales</taxon>
        <taxon>Stappiaceae</taxon>
        <taxon>Stappia</taxon>
    </lineage>
</organism>
<evidence type="ECO:0000256" key="3">
    <source>
        <dbReference type="ARBA" id="ARBA00023002"/>
    </source>
</evidence>
<accession>A0A7X3LQY3</accession>
<evidence type="ECO:0000256" key="2">
    <source>
        <dbReference type="ARBA" id="ARBA00022643"/>
    </source>
</evidence>
<evidence type="ECO:0000256" key="6">
    <source>
        <dbReference type="HAMAP-Rule" id="MF_01216"/>
    </source>
</evidence>
<dbReference type="Gene3D" id="3.40.50.360">
    <property type="match status" value="1"/>
</dbReference>
<dbReference type="InterPro" id="IPR023048">
    <property type="entry name" value="NADH:quinone_OxRdtase_FMN_depd"/>
</dbReference>
<comment type="catalytic activity">
    <reaction evidence="5">
        <text>N,N-dimethyl-1,4-phenylenediamine + anthranilate + 2 NAD(+) = 2-(4-dimethylaminophenyl)diazenylbenzoate + 2 NADH + 2 H(+)</text>
        <dbReference type="Rhea" id="RHEA:55872"/>
        <dbReference type="ChEBI" id="CHEBI:15378"/>
        <dbReference type="ChEBI" id="CHEBI:15783"/>
        <dbReference type="ChEBI" id="CHEBI:16567"/>
        <dbReference type="ChEBI" id="CHEBI:57540"/>
        <dbReference type="ChEBI" id="CHEBI:57945"/>
        <dbReference type="ChEBI" id="CHEBI:71579"/>
        <dbReference type="EC" id="1.7.1.17"/>
    </reaction>
    <physiologicalReaction direction="right-to-left" evidence="5">
        <dbReference type="Rhea" id="RHEA:55874"/>
    </physiologicalReaction>
</comment>
<dbReference type="AlphaFoldDB" id="A0A7X3LQY3"/>
<comment type="catalytic activity">
    <reaction evidence="6">
        <text>2 a quinone + NADH + H(+) = 2 a 1,4-benzosemiquinone + NAD(+)</text>
        <dbReference type="Rhea" id="RHEA:65952"/>
        <dbReference type="ChEBI" id="CHEBI:15378"/>
        <dbReference type="ChEBI" id="CHEBI:57540"/>
        <dbReference type="ChEBI" id="CHEBI:57945"/>
        <dbReference type="ChEBI" id="CHEBI:132124"/>
        <dbReference type="ChEBI" id="CHEBI:134225"/>
    </reaction>
</comment>
<evidence type="ECO:0000256" key="1">
    <source>
        <dbReference type="ARBA" id="ARBA00022630"/>
    </source>
</evidence>
<keyword evidence="1 6" id="KW-0285">Flavoprotein</keyword>
<evidence type="ECO:0000313" key="8">
    <source>
        <dbReference type="EMBL" id="MXN63476.1"/>
    </source>
</evidence>
<dbReference type="GO" id="GO:0016655">
    <property type="term" value="F:oxidoreductase activity, acting on NAD(P)H, quinone or similar compound as acceptor"/>
    <property type="evidence" value="ECO:0007669"/>
    <property type="project" value="InterPro"/>
</dbReference>
<dbReference type="InterPro" id="IPR003680">
    <property type="entry name" value="Flavodoxin_fold"/>
</dbReference>
<keyword evidence="4 6" id="KW-0520">NAD</keyword>
<protein>
    <recommendedName>
        <fullName evidence="6">FMN dependent NADH:quinone oxidoreductase</fullName>
        <ecNumber evidence="6">1.6.5.-</ecNumber>
    </recommendedName>
    <alternativeName>
        <fullName evidence="6">Azo-dye reductase</fullName>
    </alternativeName>
    <alternativeName>
        <fullName evidence="6">FMN-dependent NADH-azo compound oxidoreductase</fullName>
    </alternativeName>
    <alternativeName>
        <fullName evidence="6">FMN-dependent NADH-azoreductase</fullName>
        <ecNumber evidence="6">1.7.1.17</ecNumber>
    </alternativeName>
</protein>
<dbReference type="GO" id="GO:0016652">
    <property type="term" value="F:oxidoreductase activity, acting on NAD(P)H as acceptor"/>
    <property type="evidence" value="ECO:0007669"/>
    <property type="project" value="UniProtKB-UniRule"/>
</dbReference>
<evidence type="ECO:0000259" key="7">
    <source>
        <dbReference type="Pfam" id="PF02525"/>
    </source>
</evidence>
<gene>
    <name evidence="6" type="primary">azoR</name>
    <name evidence="8" type="ORF">GR183_01040</name>
</gene>
<proteinExistence type="inferred from homology"/>
<keyword evidence="2 6" id="KW-0288">FMN</keyword>
<dbReference type="EC" id="1.6.5.-" evidence="6"/>
<dbReference type="PANTHER" id="PTHR43741">
    <property type="entry name" value="FMN-DEPENDENT NADH-AZOREDUCTASE 1"/>
    <property type="match status" value="1"/>
</dbReference>
<dbReference type="SUPFAM" id="SSF52218">
    <property type="entry name" value="Flavoproteins"/>
    <property type="match status" value="1"/>
</dbReference>
<comment type="function">
    <text evidence="6">Quinone reductase that provides resistance to thiol-specific stress caused by electrophilic quinones.</text>
</comment>
<dbReference type="RefSeq" id="WP_160773731.1">
    <property type="nucleotide sequence ID" value="NZ_WUMV01000001.1"/>
</dbReference>
<comment type="function">
    <text evidence="6">Also exhibits azoreductase activity. Catalyzes the reductive cleavage of the azo bond in aromatic azo compounds to the corresponding amines.</text>
</comment>
<comment type="similarity">
    <text evidence="6">Belongs to the azoreductase type 1 family.</text>
</comment>
<sequence length="204" mass="22056">MEKPLKILQVESSARKTDSVTRRLSQDLIGRLAANRPVNVVRRDVSPGLPVIDEAWVAANFTDPAERNGEQKARLALSDELVAELKEADILVIGAPVYNFGIPASLKAWVDLIARARETFRYTQSGPEGLLKGKKAYVVLASGGTEVGSQIDFASGYLRHILGFVGIDDVEMIAADRLMASADTAIAMAEAALDDMEERFKAAA</sequence>
<evidence type="ECO:0000313" key="9">
    <source>
        <dbReference type="Proteomes" id="UP000433101"/>
    </source>
</evidence>
<comment type="subunit">
    <text evidence="6">Homodimer.</text>
</comment>
<keyword evidence="9" id="KW-1185">Reference proteome</keyword>
<keyword evidence="3 6" id="KW-0560">Oxidoreductase</keyword>
<dbReference type="InterPro" id="IPR050104">
    <property type="entry name" value="FMN-dep_NADH:Q_OxRdtase_AzoR1"/>
</dbReference>